<name>A0A0C2WW84_SERVB</name>
<gene>
    <name evidence="8" type="ORF">M408DRAFT_333358</name>
</gene>
<dbReference type="EC" id="1.1.1.179" evidence="3"/>
<sequence length="388" mass="43692">MSIFSRLVSIFNPRLGTFLDPPKKSSTDPSPLRIGILGAANIAPQAVIGPASYHSGVVVQAVAARDENRAREYARQHGIPTVFKSYQELLDSPDIDAVYNPLPNYHHFEWTMKALKAGKHVLLEKPSSNNSEEMRQMVELAKEKNLVLLEAFHYRFHPANQRFREIVTGGSLGKLKKIEIQFTLPYRMFPKNDIRFNYDLGGGATTDLGCYAVSYCRWLNESEPTVAFAKAETLPGNPKVDRAMKVNLIFDSPGQPQVLAEINYDLARPWRFGLIPYIPQTGIKAICENGVAIIDNFPGPHLFHTITIAENGKPKATEKCYKFTEPNAVGEEWWPTYRYQLEAFVNQVRGRTPQLWITGEDSVAQMKVLEAIYEKSGLEPRPTSAYMS</sequence>
<dbReference type="InterPro" id="IPR000683">
    <property type="entry name" value="Gfo/Idh/MocA-like_OxRdtase_N"/>
</dbReference>
<dbReference type="InterPro" id="IPR050984">
    <property type="entry name" value="Gfo/Idh/MocA_domain"/>
</dbReference>
<dbReference type="GO" id="GO:0047837">
    <property type="term" value="F:D-xylose 1-dehydrogenase (NADP+) activity"/>
    <property type="evidence" value="ECO:0007669"/>
    <property type="project" value="UniProtKB-EC"/>
</dbReference>
<dbReference type="SUPFAM" id="SSF51735">
    <property type="entry name" value="NAD(P)-binding Rossmann-fold domains"/>
    <property type="match status" value="1"/>
</dbReference>
<keyword evidence="2" id="KW-0560">Oxidoreductase</keyword>
<evidence type="ECO:0000313" key="8">
    <source>
        <dbReference type="EMBL" id="KIM21612.1"/>
    </source>
</evidence>
<dbReference type="InterPro" id="IPR055170">
    <property type="entry name" value="GFO_IDH_MocA-like_dom"/>
</dbReference>
<evidence type="ECO:0000256" key="5">
    <source>
        <dbReference type="ARBA" id="ARBA00049233"/>
    </source>
</evidence>
<evidence type="ECO:0000256" key="1">
    <source>
        <dbReference type="ARBA" id="ARBA00010928"/>
    </source>
</evidence>
<feature type="domain" description="GFO/IDH/MocA-like oxidoreductase" evidence="7">
    <location>
        <begin position="161"/>
        <end position="252"/>
    </location>
</feature>
<evidence type="ECO:0000256" key="3">
    <source>
        <dbReference type="ARBA" id="ARBA00038984"/>
    </source>
</evidence>
<reference evidence="9" key="2">
    <citation type="submission" date="2015-01" db="EMBL/GenBank/DDBJ databases">
        <title>Evolutionary Origins and Diversification of the Mycorrhizal Mutualists.</title>
        <authorList>
            <consortium name="DOE Joint Genome Institute"/>
            <consortium name="Mycorrhizal Genomics Consortium"/>
            <person name="Kohler A."/>
            <person name="Kuo A."/>
            <person name="Nagy L.G."/>
            <person name="Floudas D."/>
            <person name="Copeland A."/>
            <person name="Barry K.W."/>
            <person name="Cichocki N."/>
            <person name="Veneault-Fourrey C."/>
            <person name="LaButti K."/>
            <person name="Lindquist E.A."/>
            <person name="Lipzen A."/>
            <person name="Lundell T."/>
            <person name="Morin E."/>
            <person name="Murat C."/>
            <person name="Riley R."/>
            <person name="Ohm R."/>
            <person name="Sun H."/>
            <person name="Tunlid A."/>
            <person name="Henrissat B."/>
            <person name="Grigoriev I.V."/>
            <person name="Hibbett D.S."/>
            <person name="Martin F."/>
        </authorList>
    </citation>
    <scope>NUCLEOTIDE SEQUENCE [LARGE SCALE GENOMIC DNA]</scope>
    <source>
        <strain evidence="9">MAFF 305830</strain>
    </source>
</reference>
<dbReference type="OrthoDB" id="64915at2759"/>
<accession>A0A0C2WW84</accession>
<proteinExistence type="inferred from homology"/>
<dbReference type="GO" id="GO:0000166">
    <property type="term" value="F:nucleotide binding"/>
    <property type="evidence" value="ECO:0007669"/>
    <property type="project" value="InterPro"/>
</dbReference>
<dbReference type="STRING" id="933852.A0A0C2WW84"/>
<comment type="similarity">
    <text evidence="1">Belongs to the Gfo/Idh/MocA family.</text>
</comment>
<evidence type="ECO:0000259" key="6">
    <source>
        <dbReference type="Pfam" id="PF01408"/>
    </source>
</evidence>
<protein>
    <recommendedName>
        <fullName evidence="3">D-xylose 1-dehydrogenase (NADP(+), D-xylono-1,5-lactone-forming)</fullName>
        <ecNumber evidence="3">1.1.1.179</ecNumber>
    </recommendedName>
    <alternativeName>
        <fullName evidence="4">D-xylose-NADP dehydrogenase</fullName>
    </alternativeName>
</protein>
<dbReference type="PANTHER" id="PTHR22604:SF105">
    <property type="entry name" value="TRANS-1,2-DIHYDROBENZENE-1,2-DIOL DEHYDROGENASE"/>
    <property type="match status" value="1"/>
</dbReference>
<dbReference type="AlphaFoldDB" id="A0A0C2WW84"/>
<dbReference type="Gene3D" id="3.30.360.10">
    <property type="entry name" value="Dihydrodipicolinate Reductase, domain 2"/>
    <property type="match status" value="1"/>
</dbReference>
<dbReference type="InterPro" id="IPR036291">
    <property type="entry name" value="NAD(P)-bd_dom_sf"/>
</dbReference>
<dbReference type="SUPFAM" id="SSF55347">
    <property type="entry name" value="Glyceraldehyde-3-phosphate dehydrogenase-like, C-terminal domain"/>
    <property type="match status" value="1"/>
</dbReference>
<reference evidence="8 9" key="1">
    <citation type="submission" date="2014-04" db="EMBL/GenBank/DDBJ databases">
        <authorList>
            <consortium name="DOE Joint Genome Institute"/>
            <person name="Kuo A."/>
            <person name="Zuccaro A."/>
            <person name="Kohler A."/>
            <person name="Nagy L.G."/>
            <person name="Floudas D."/>
            <person name="Copeland A."/>
            <person name="Barry K.W."/>
            <person name="Cichocki N."/>
            <person name="Veneault-Fourrey C."/>
            <person name="LaButti K."/>
            <person name="Lindquist E.A."/>
            <person name="Lipzen A."/>
            <person name="Lundell T."/>
            <person name="Morin E."/>
            <person name="Murat C."/>
            <person name="Sun H."/>
            <person name="Tunlid A."/>
            <person name="Henrissat B."/>
            <person name="Grigoriev I.V."/>
            <person name="Hibbett D.S."/>
            <person name="Martin F."/>
            <person name="Nordberg H.P."/>
            <person name="Cantor M.N."/>
            <person name="Hua S.X."/>
        </authorList>
    </citation>
    <scope>NUCLEOTIDE SEQUENCE [LARGE SCALE GENOMIC DNA]</scope>
    <source>
        <strain evidence="8 9">MAFF 305830</strain>
    </source>
</reference>
<keyword evidence="9" id="KW-1185">Reference proteome</keyword>
<evidence type="ECO:0000256" key="2">
    <source>
        <dbReference type="ARBA" id="ARBA00023002"/>
    </source>
</evidence>
<evidence type="ECO:0000256" key="4">
    <source>
        <dbReference type="ARBA" id="ARBA00042988"/>
    </source>
</evidence>
<dbReference type="Pfam" id="PF01408">
    <property type="entry name" value="GFO_IDH_MocA"/>
    <property type="match status" value="1"/>
</dbReference>
<evidence type="ECO:0000313" key="9">
    <source>
        <dbReference type="Proteomes" id="UP000054097"/>
    </source>
</evidence>
<comment type="catalytic activity">
    <reaction evidence="5">
        <text>D-xylose + NADP(+) = D-xylono-1,5-lactone + NADPH + H(+)</text>
        <dbReference type="Rhea" id="RHEA:22000"/>
        <dbReference type="ChEBI" id="CHEBI:15378"/>
        <dbReference type="ChEBI" id="CHEBI:15867"/>
        <dbReference type="ChEBI" id="CHEBI:53455"/>
        <dbReference type="ChEBI" id="CHEBI:57783"/>
        <dbReference type="ChEBI" id="CHEBI:58349"/>
        <dbReference type="EC" id="1.1.1.179"/>
    </reaction>
</comment>
<dbReference type="HOGENOM" id="CLU_023194_5_2_1"/>
<organism evidence="8 9">
    <name type="scientific">Serendipita vermifera MAFF 305830</name>
    <dbReference type="NCBI Taxonomy" id="933852"/>
    <lineage>
        <taxon>Eukaryota</taxon>
        <taxon>Fungi</taxon>
        <taxon>Dikarya</taxon>
        <taxon>Basidiomycota</taxon>
        <taxon>Agaricomycotina</taxon>
        <taxon>Agaricomycetes</taxon>
        <taxon>Sebacinales</taxon>
        <taxon>Serendipitaceae</taxon>
        <taxon>Serendipita</taxon>
    </lineage>
</organism>
<evidence type="ECO:0000259" key="7">
    <source>
        <dbReference type="Pfam" id="PF22725"/>
    </source>
</evidence>
<dbReference type="EMBL" id="KN824377">
    <property type="protein sequence ID" value="KIM21612.1"/>
    <property type="molecule type" value="Genomic_DNA"/>
</dbReference>
<dbReference type="PANTHER" id="PTHR22604">
    <property type="entry name" value="OXIDOREDUCTASES"/>
    <property type="match status" value="1"/>
</dbReference>
<dbReference type="Gene3D" id="3.40.50.720">
    <property type="entry name" value="NAD(P)-binding Rossmann-like Domain"/>
    <property type="match status" value="1"/>
</dbReference>
<dbReference type="Pfam" id="PF22725">
    <property type="entry name" value="GFO_IDH_MocA_C3"/>
    <property type="match status" value="1"/>
</dbReference>
<dbReference type="Proteomes" id="UP000054097">
    <property type="component" value="Unassembled WGS sequence"/>
</dbReference>
<feature type="domain" description="Gfo/Idh/MocA-like oxidoreductase N-terminal" evidence="6">
    <location>
        <begin position="32"/>
        <end position="149"/>
    </location>
</feature>